<dbReference type="Gene3D" id="1.10.287.940">
    <property type="entry name" value="atp-gated p2x4 ion channel"/>
    <property type="match status" value="1"/>
</dbReference>
<keyword evidence="5 10" id="KW-1133">Transmembrane helix</keyword>
<gene>
    <name evidence="11" type="ORF">SPARVUS_LOCUS10274948</name>
</gene>
<evidence type="ECO:0000256" key="4">
    <source>
        <dbReference type="ARBA" id="ARBA00022692"/>
    </source>
</evidence>
<proteinExistence type="inferred from homology"/>
<keyword evidence="9" id="KW-0407">Ion channel</keyword>
<keyword evidence="8" id="KW-1071">Ligand-gated ion channel</keyword>
<evidence type="ECO:0000313" key="11">
    <source>
        <dbReference type="EMBL" id="CAI9585817.1"/>
    </source>
</evidence>
<dbReference type="Proteomes" id="UP001162483">
    <property type="component" value="Unassembled WGS sequence"/>
</dbReference>
<sequence>MEAACTKSFPPILDYKTEKYVLTKNRKVGVFLRLLHLGILCYIIGWVFLVKKGYQESDSDPHASVITKLKGSSVTKDPGNISKGCGMWQTL</sequence>
<keyword evidence="6" id="KW-0406">Ion transport</keyword>
<feature type="transmembrane region" description="Helical" evidence="10">
    <location>
        <begin position="30"/>
        <end position="49"/>
    </location>
</feature>
<comment type="subcellular location">
    <subcellularLocation>
        <location evidence="1">Endomembrane system</location>
    </subcellularLocation>
</comment>
<accession>A0ABN9EQP3</accession>
<evidence type="ECO:0000313" key="12">
    <source>
        <dbReference type="Proteomes" id="UP001162483"/>
    </source>
</evidence>
<keyword evidence="7 10" id="KW-0472">Membrane</keyword>
<dbReference type="InterPro" id="IPR059116">
    <property type="entry name" value="P2X_receptor"/>
</dbReference>
<evidence type="ECO:0000256" key="5">
    <source>
        <dbReference type="ARBA" id="ARBA00022989"/>
    </source>
</evidence>
<evidence type="ECO:0000256" key="1">
    <source>
        <dbReference type="ARBA" id="ARBA00004308"/>
    </source>
</evidence>
<dbReference type="Pfam" id="PF00864">
    <property type="entry name" value="P2X_receptor"/>
    <property type="match status" value="1"/>
</dbReference>
<evidence type="ECO:0000256" key="6">
    <source>
        <dbReference type="ARBA" id="ARBA00023065"/>
    </source>
</evidence>
<comment type="similarity">
    <text evidence="2">Belongs to the P2X receptor family.</text>
</comment>
<keyword evidence="12" id="KW-1185">Reference proteome</keyword>
<evidence type="ECO:0000256" key="2">
    <source>
        <dbReference type="ARBA" id="ARBA00009848"/>
    </source>
</evidence>
<name>A0ABN9EQP3_9NEOB</name>
<evidence type="ECO:0000256" key="7">
    <source>
        <dbReference type="ARBA" id="ARBA00023136"/>
    </source>
</evidence>
<organism evidence="11 12">
    <name type="scientific">Staurois parvus</name>
    <dbReference type="NCBI Taxonomy" id="386267"/>
    <lineage>
        <taxon>Eukaryota</taxon>
        <taxon>Metazoa</taxon>
        <taxon>Chordata</taxon>
        <taxon>Craniata</taxon>
        <taxon>Vertebrata</taxon>
        <taxon>Euteleostomi</taxon>
        <taxon>Amphibia</taxon>
        <taxon>Batrachia</taxon>
        <taxon>Anura</taxon>
        <taxon>Neobatrachia</taxon>
        <taxon>Ranoidea</taxon>
        <taxon>Ranidae</taxon>
        <taxon>Staurois</taxon>
    </lineage>
</organism>
<dbReference type="PANTHER" id="PTHR10125:SF21">
    <property type="entry name" value="P2X PURINOCEPTOR 6"/>
    <property type="match status" value="1"/>
</dbReference>
<protein>
    <submittedName>
        <fullName evidence="11">Uncharacterized protein</fullName>
    </submittedName>
</protein>
<comment type="caution">
    <text evidence="11">The sequence shown here is derived from an EMBL/GenBank/DDBJ whole genome shotgun (WGS) entry which is preliminary data.</text>
</comment>
<reference evidence="11" key="1">
    <citation type="submission" date="2023-05" db="EMBL/GenBank/DDBJ databases">
        <authorList>
            <person name="Stuckert A."/>
        </authorList>
    </citation>
    <scope>NUCLEOTIDE SEQUENCE</scope>
</reference>
<keyword evidence="4 10" id="KW-0812">Transmembrane</keyword>
<keyword evidence="3" id="KW-0813">Transport</keyword>
<evidence type="ECO:0000256" key="10">
    <source>
        <dbReference type="SAM" id="Phobius"/>
    </source>
</evidence>
<dbReference type="EMBL" id="CATNWA010015691">
    <property type="protein sequence ID" value="CAI9585817.1"/>
    <property type="molecule type" value="Genomic_DNA"/>
</dbReference>
<dbReference type="PANTHER" id="PTHR10125">
    <property type="entry name" value="P2X PURINOCEPTOR"/>
    <property type="match status" value="1"/>
</dbReference>
<evidence type="ECO:0000256" key="8">
    <source>
        <dbReference type="ARBA" id="ARBA00023286"/>
    </source>
</evidence>
<evidence type="ECO:0000256" key="3">
    <source>
        <dbReference type="ARBA" id="ARBA00022448"/>
    </source>
</evidence>
<evidence type="ECO:0000256" key="9">
    <source>
        <dbReference type="ARBA" id="ARBA00023303"/>
    </source>
</evidence>